<dbReference type="AlphaFoldDB" id="A0AAE9J4R5"/>
<feature type="compositionally biased region" description="Basic and acidic residues" evidence="1">
    <location>
        <begin position="63"/>
        <end position="78"/>
    </location>
</feature>
<evidence type="ECO:0000256" key="1">
    <source>
        <dbReference type="SAM" id="MobiDB-lite"/>
    </source>
</evidence>
<dbReference type="Proteomes" id="UP000829354">
    <property type="component" value="Chromosome I"/>
</dbReference>
<name>A0AAE9J4R5_CAEBR</name>
<gene>
    <name evidence="2" type="ORF">L5515_002811</name>
</gene>
<dbReference type="EMBL" id="CP092620">
    <property type="protein sequence ID" value="UMM15385.1"/>
    <property type="molecule type" value="Genomic_DNA"/>
</dbReference>
<feature type="compositionally biased region" description="Pro residues" evidence="1">
    <location>
        <begin position="14"/>
        <end position="23"/>
    </location>
</feature>
<feature type="region of interest" description="Disordered" evidence="1">
    <location>
        <begin position="63"/>
        <end position="90"/>
    </location>
</feature>
<proteinExistence type="predicted"/>
<feature type="compositionally biased region" description="Low complexity" evidence="1">
    <location>
        <begin position="1"/>
        <end position="13"/>
    </location>
</feature>
<evidence type="ECO:0000313" key="3">
    <source>
        <dbReference type="Proteomes" id="UP000829354"/>
    </source>
</evidence>
<feature type="region of interest" description="Disordered" evidence="1">
    <location>
        <begin position="1"/>
        <end position="26"/>
    </location>
</feature>
<reference evidence="2 3" key="1">
    <citation type="submission" date="2022-04" db="EMBL/GenBank/DDBJ databases">
        <title>Chromosome-level reference genomes for two strains of Caenorhabditis briggsae: an improved platform for comparative genomics.</title>
        <authorList>
            <person name="Stevens L."/>
            <person name="Andersen E."/>
        </authorList>
    </citation>
    <scope>NUCLEOTIDE SEQUENCE [LARGE SCALE GENOMIC DNA]</scope>
    <source>
        <strain evidence="2">VX34</strain>
        <tissue evidence="2">Whole-organism</tissue>
    </source>
</reference>
<accession>A0AAE9J4R5</accession>
<keyword evidence="3" id="KW-1185">Reference proteome</keyword>
<sequence>MIFVASRRSLSTSPMPPPLPRHQPPSVVVPKFSSTTRRVPAWCNMTSDERQEHKKQLEELRLREHMKDEERRQRRQDPGKQLLLTSSCGPFSSHAPAPRVIVFECEGEEKKSIQQLIGGGSHHHNNLLVLNQMPTRLDIVGNLKFSSSTDDGAMEEESGDVTACFVLPSPSSFSKLTILDTEQDEEEFKEFLDKAREDFKQRWENPAQTLLNPQNLGSLKINISNGMDNCEGRYEHVMFGSWFFHQLKNSKGVQ</sequence>
<evidence type="ECO:0000313" key="2">
    <source>
        <dbReference type="EMBL" id="UMM15385.1"/>
    </source>
</evidence>
<protein>
    <submittedName>
        <fullName evidence="2">Uncharacterized protein</fullName>
    </submittedName>
</protein>
<organism evidence="2 3">
    <name type="scientific">Caenorhabditis briggsae</name>
    <dbReference type="NCBI Taxonomy" id="6238"/>
    <lineage>
        <taxon>Eukaryota</taxon>
        <taxon>Metazoa</taxon>
        <taxon>Ecdysozoa</taxon>
        <taxon>Nematoda</taxon>
        <taxon>Chromadorea</taxon>
        <taxon>Rhabditida</taxon>
        <taxon>Rhabditina</taxon>
        <taxon>Rhabditomorpha</taxon>
        <taxon>Rhabditoidea</taxon>
        <taxon>Rhabditidae</taxon>
        <taxon>Peloderinae</taxon>
        <taxon>Caenorhabditis</taxon>
    </lineage>
</organism>